<dbReference type="PANTHER" id="PTHR38445">
    <property type="entry name" value="HTH-TYPE TRANSCRIPTIONAL REPRESSOR YTRA"/>
    <property type="match status" value="1"/>
</dbReference>
<dbReference type="STRING" id="200904.GCA_900168775_01771"/>
<dbReference type="Gene3D" id="1.10.10.10">
    <property type="entry name" value="Winged helix-like DNA-binding domain superfamily/Winged helix DNA-binding domain"/>
    <property type="match status" value="1"/>
</dbReference>
<dbReference type="GO" id="GO:0003677">
    <property type="term" value="F:DNA binding"/>
    <property type="evidence" value="ECO:0007669"/>
    <property type="project" value="UniProtKB-KW"/>
</dbReference>
<name>A0A366EGN0_9BACI</name>
<feature type="coiled-coil region" evidence="4">
    <location>
        <begin position="96"/>
        <end position="123"/>
    </location>
</feature>
<evidence type="ECO:0000256" key="3">
    <source>
        <dbReference type="ARBA" id="ARBA00023163"/>
    </source>
</evidence>
<dbReference type="RefSeq" id="WP_113866321.1">
    <property type="nucleotide sequence ID" value="NZ_BAABQN010000001.1"/>
</dbReference>
<evidence type="ECO:0000256" key="2">
    <source>
        <dbReference type="ARBA" id="ARBA00023125"/>
    </source>
</evidence>
<evidence type="ECO:0000313" key="7">
    <source>
        <dbReference type="Proteomes" id="UP000252254"/>
    </source>
</evidence>
<dbReference type="InterPro" id="IPR000524">
    <property type="entry name" value="Tscrpt_reg_HTH_GntR"/>
</dbReference>
<dbReference type="AlphaFoldDB" id="A0A366EGN0"/>
<protein>
    <submittedName>
        <fullName evidence="6">GntR family transcriptional regulator</fullName>
    </submittedName>
</protein>
<dbReference type="SMART" id="SM00345">
    <property type="entry name" value="HTH_GNTR"/>
    <property type="match status" value="1"/>
</dbReference>
<evidence type="ECO:0000313" key="6">
    <source>
        <dbReference type="EMBL" id="RBP01601.1"/>
    </source>
</evidence>
<dbReference type="Proteomes" id="UP000252254">
    <property type="component" value="Unassembled WGS sequence"/>
</dbReference>
<dbReference type="PROSITE" id="PS50949">
    <property type="entry name" value="HTH_GNTR"/>
    <property type="match status" value="1"/>
</dbReference>
<evidence type="ECO:0000256" key="4">
    <source>
        <dbReference type="SAM" id="Coils"/>
    </source>
</evidence>
<keyword evidence="4" id="KW-0175">Coiled coil</keyword>
<keyword evidence="2" id="KW-0238">DNA-binding</keyword>
<dbReference type="Pfam" id="PF00392">
    <property type="entry name" value="GntR"/>
    <property type="match status" value="1"/>
</dbReference>
<dbReference type="GO" id="GO:0003700">
    <property type="term" value="F:DNA-binding transcription factor activity"/>
    <property type="evidence" value="ECO:0007669"/>
    <property type="project" value="InterPro"/>
</dbReference>
<keyword evidence="7" id="KW-1185">Reference proteome</keyword>
<sequence length="127" mass="14649">MKILISNTSDNPLYQQIKEQIKDAIFNGEISEGDPLPSIRNFAHDLKVSVLTIRRVYDELEEEGFITRQVGIGTFVSTGNLELIRDSKRHLVEQIMEELIQTAKTLKITKEELNEMMNILYEEDGHE</sequence>
<reference evidence="6 7" key="1">
    <citation type="submission" date="2018-06" db="EMBL/GenBank/DDBJ databases">
        <title>Genomic Encyclopedia of Type Strains, Phase IV (KMG-IV): sequencing the most valuable type-strain genomes for metagenomic binning, comparative biology and taxonomic classification.</title>
        <authorList>
            <person name="Goeker M."/>
        </authorList>
    </citation>
    <scope>NUCLEOTIDE SEQUENCE [LARGE SCALE GENOMIC DNA]</scope>
    <source>
        <strain evidence="6 7">DSM 15140</strain>
    </source>
</reference>
<keyword evidence="3" id="KW-0804">Transcription</keyword>
<accession>A0A366EGN0</accession>
<comment type="caution">
    <text evidence="6">The sequence shown here is derived from an EMBL/GenBank/DDBJ whole genome shotgun (WGS) entry which is preliminary data.</text>
</comment>
<dbReference type="InterPro" id="IPR036388">
    <property type="entry name" value="WH-like_DNA-bd_sf"/>
</dbReference>
<evidence type="ECO:0000256" key="1">
    <source>
        <dbReference type="ARBA" id="ARBA00023015"/>
    </source>
</evidence>
<evidence type="ECO:0000259" key="5">
    <source>
        <dbReference type="PROSITE" id="PS50949"/>
    </source>
</evidence>
<keyword evidence="1" id="KW-0805">Transcription regulation</keyword>
<feature type="domain" description="HTH gntR-type" evidence="5">
    <location>
        <begin position="11"/>
        <end position="79"/>
    </location>
</feature>
<dbReference type="CDD" id="cd07377">
    <property type="entry name" value="WHTH_GntR"/>
    <property type="match status" value="1"/>
</dbReference>
<dbReference type="OrthoDB" id="9801546at2"/>
<organism evidence="6 7">
    <name type="scientific">Paraliobacillus ryukyuensis</name>
    <dbReference type="NCBI Taxonomy" id="200904"/>
    <lineage>
        <taxon>Bacteria</taxon>
        <taxon>Bacillati</taxon>
        <taxon>Bacillota</taxon>
        <taxon>Bacilli</taxon>
        <taxon>Bacillales</taxon>
        <taxon>Bacillaceae</taxon>
        <taxon>Paraliobacillus</taxon>
    </lineage>
</organism>
<proteinExistence type="predicted"/>
<dbReference type="InterPro" id="IPR036390">
    <property type="entry name" value="WH_DNA-bd_sf"/>
</dbReference>
<dbReference type="PANTHER" id="PTHR38445:SF7">
    <property type="entry name" value="GNTR-FAMILY TRANSCRIPTIONAL REGULATOR"/>
    <property type="match status" value="1"/>
</dbReference>
<dbReference type="EMBL" id="QNRI01000001">
    <property type="protein sequence ID" value="RBP01601.1"/>
    <property type="molecule type" value="Genomic_DNA"/>
</dbReference>
<gene>
    <name evidence="6" type="ORF">DES48_101339</name>
</gene>
<dbReference type="SUPFAM" id="SSF46785">
    <property type="entry name" value="Winged helix' DNA-binding domain"/>
    <property type="match status" value="1"/>
</dbReference>